<dbReference type="CDD" id="cd04301">
    <property type="entry name" value="NAT_SF"/>
    <property type="match status" value="1"/>
</dbReference>
<evidence type="ECO:0000256" key="1">
    <source>
        <dbReference type="ARBA" id="ARBA00022679"/>
    </source>
</evidence>
<dbReference type="InterPro" id="IPR016181">
    <property type="entry name" value="Acyl_CoA_acyltransferase"/>
</dbReference>
<evidence type="ECO:0000313" key="5">
    <source>
        <dbReference type="EMBL" id="XBY66827.1"/>
    </source>
</evidence>
<accession>A0AAU7YAV8</accession>
<name>A0AAU7YAV8_9PSED</name>
<dbReference type="Pfam" id="PF00583">
    <property type="entry name" value="Acetyltransf_1"/>
    <property type="match status" value="1"/>
</dbReference>
<organism evidence="5">
    <name type="scientific">Pseudomonas solani</name>
    <dbReference type="NCBI Taxonomy" id="2731552"/>
    <lineage>
        <taxon>Bacteria</taxon>
        <taxon>Pseudomonadati</taxon>
        <taxon>Pseudomonadota</taxon>
        <taxon>Gammaproteobacteria</taxon>
        <taxon>Pseudomonadales</taxon>
        <taxon>Pseudomonadaceae</taxon>
        <taxon>Pseudomonas</taxon>
    </lineage>
</organism>
<evidence type="ECO:0000313" key="4">
    <source>
        <dbReference type="EMBL" id="BCD89135.1"/>
    </source>
</evidence>
<reference evidence="4" key="1">
    <citation type="submission" date="2020-05" db="EMBL/GenBank/DDBJ databases">
        <title>Complete genome sequence of Pseudomonas sp. Sm006.</title>
        <authorList>
            <person name="Takeuchi K."/>
            <person name="Someya N."/>
        </authorList>
    </citation>
    <scope>NUCLEOTIDE SEQUENCE</scope>
    <source>
        <strain evidence="4">Sm006</strain>
    </source>
</reference>
<dbReference type="RefSeq" id="WP_021220196.1">
    <property type="nucleotide sequence ID" value="NZ_AP023081.1"/>
</dbReference>
<gene>
    <name evidence="5" type="ORF">ABS648_13970</name>
    <name evidence="4" type="ORF">PSm6_55420</name>
</gene>
<evidence type="ECO:0000313" key="6">
    <source>
        <dbReference type="Proteomes" id="UP001064896"/>
    </source>
</evidence>
<evidence type="ECO:0000256" key="2">
    <source>
        <dbReference type="ARBA" id="ARBA00023315"/>
    </source>
</evidence>
<dbReference type="InterPro" id="IPR050832">
    <property type="entry name" value="Bact_Acetyltransf"/>
</dbReference>
<dbReference type="EMBL" id="AP023081">
    <property type="protein sequence ID" value="BCD89135.1"/>
    <property type="molecule type" value="Genomic_DNA"/>
</dbReference>
<proteinExistence type="predicted"/>
<sequence length="148" mass="16437">MTRTLRLATTGDIEALFAIRTSVVQNHLSREQMAELGITPAVLADAIAAGPCCWIAEVDGVPAGFAMIDLDEGELFALFIRPEFEGVGLGRMLLQAAEEALFQAHDSIWLVTDGHEHIRANGFYQRHGWTLAGVVDERDVRYEKRRGW</sequence>
<dbReference type="PROSITE" id="PS51186">
    <property type="entry name" value="GNAT"/>
    <property type="match status" value="1"/>
</dbReference>
<dbReference type="Gene3D" id="3.40.630.30">
    <property type="match status" value="1"/>
</dbReference>
<keyword evidence="6" id="KW-1185">Reference proteome</keyword>
<dbReference type="SUPFAM" id="SSF55729">
    <property type="entry name" value="Acyl-CoA N-acyltransferases (Nat)"/>
    <property type="match status" value="1"/>
</dbReference>
<keyword evidence="1" id="KW-0808">Transferase</keyword>
<dbReference type="Proteomes" id="UP001064896">
    <property type="component" value="Chromosome"/>
</dbReference>
<evidence type="ECO:0000259" key="3">
    <source>
        <dbReference type="PROSITE" id="PS51186"/>
    </source>
</evidence>
<reference evidence="5" key="2">
    <citation type="submission" date="2023-08" db="EMBL/GenBank/DDBJ databases">
        <title>Increased levels of nutrients transform a symbiont into a lethal pathobiont.</title>
        <authorList>
            <person name="Lachnit T."/>
            <person name="Ulrich L."/>
            <person name="Willmer F.M."/>
            <person name="Hasenbein T."/>
            <person name="Steiner L.X."/>
            <person name="Wolters M."/>
            <person name="Herbst E.M."/>
            <person name="Deines P."/>
        </authorList>
    </citation>
    <scope>NUCLEOTIDE SEQUENCE</scope>
    <source>
        <strain evidence="5">T3</strain>
    </source>
</reference>
<dbReference type="EMBL" id="CP158373">
    <property type="protein sequence ID" value="XBY66827.1"/>
    <property type="molecule type" value="Genomic_DNA"/>
</dbReference>
<dbReference type="GO" id="GO:0016747">
    <property type="term" value="F:acyltransferase activity, transferring groups other than amino-acyl groups"/>
    <property type="evidence" value="ECO:0007669"/>
    <property type="project" value="InterPro"/>
</dbReference>
<dbReference type="PANTHER" id="PTHR43877">
    <property type="entry name" value="AMINOALKYLPHOSPHONATE N-ACETYLTRANSFERASE-RELATED-RELATED"/>
    <property type="match status" value="1"/>
</dbReference>
<dbReference type="AlphaFoldDB" id="A0AAU7YAV8"/>
<feature type="domain" description="N-acetyltransferase" evidence="3">
    <location>
        <begin position="3"/>
        <end position="147"/>
    </location>
</feature>
<keyword evidence="2" id="KW-0012">Acyltransferase</keyword>
<protein>
    <submittedName>
        <fullName evidence="5">GNAT family N-acetyltransferase</fullName>
    </submittedName>
</protein>
<dbReference type="InterPro" id="IPR000182">
    <property type="entry name" value="GNAT_dom"/>
</dbReference>